<dbReference type="RefSeq" id="WP_012963955.1">
    <property type="nucleotide sequence ID" value="NC_013799.1"/>
</dbReference>
<protein>
    <submittedName>
        <fullName evidence="2">Transcriptional regulator of molybdate metabolism</fullName>
    </submittedName>
</protein>
<dbReference type="InterPro" id="IPR024370">
    <property type="entry name" value="PBP_domain"/>
</dbReference>
<dbReference type="AlphaFoldDB" id="D3DIX3"/>
<dbReference type="STRING" id="608538.HTH_1322"/>
<dbReference type="Pfam" id="PF01381">
    <property type="entry name" value="HTH_3"/>
    <property type="match status" value="1"/>
</dbReference>
<gene>
    <name evidence="2" type="ordered locus">HTH_1322</name>
</gene>
<dbReference type="InterPro" id="IPR001387">
    <property type="entry name" value="Cro/C1-type_HTH"/>
</dbReference>
<organism evidence="2 3">
    <name type="scientific">Hydrogenobacter thermophilus (strain DSM 6534 / IAM 12695 / TK-6)</name>
    <dbReference type="NCBI Taxonomy" id="608538"/>
    <lineage>
        <taxon>Bacteria</taxon>
        <taxon>Pseudomonadati</taxon>
        <taxon>Aquificota</taxon>
        <taxon>Aquificia</taxon>
        <taxon>Aquificales</taxon>
        <taxon>Aquificaceae</taxon>
        <taxon>Hydrogenobacter</taxon>
    </lineage>
</organism>
<name>D3DIX3_HYDTT</name>
<evidence type="ECO:0000313" key="2">
    <source>
        <dbReference type="EMBL" id="BAI69775.1"/>
    </source>
</evidence>
<dbReference type="SMART" id="SM00530">
    <property type="entry name" value="HTH_XRE"/>
    <property type="match status" value="1"/>
</dbReference>
<dbReference type="Gene3D" id="1.10.260.40">
    <property type="entry name" value="lambda repressor-like DNA-binding domains"/>
    <property type="match status" value="1"/>
</dbReference>
<dbReference type="GO" id="GO:0003677">
    <property type="term" value="F:DNA binding"/>
    <property type="evidence" value="ECO:0007669"/>
    <property type="project" value="InterPro"/>
</dbReference>
<dbReference type="SUPFAM" id="SSF53850">
    <property type="entry name" value="Periplasmic binding protein-like II"/>
    <property type="match status" value="1"/>
</dbReference>
<dbReference type="Proteomes" id="UP000002574">
    <property type="component" value="Chromosome"/>
</dbReference>
<dbReference type="KEGG" id="hth:HTH_1322"/>
<proteinExistence type="predicted"/>
<dbReference type="eggNOG" id="COG1910">
    <property type="taxonomic scope" value="Bacteria"/>
</dbReference>
<dbReference type="CDD" id="cd00093">
    <property type="entry name" value="HTH_XRE"/>
    <property type="match status" value="1"/>
</dbReference>
<keyword evidence="3" id="KW-1185">Reference proteome</keyword>
<dbReference type="PROSITE" id="PS50943">
    <property type="entry name" value="HTH_CROC1"/>
    <property type="match status" value="1"/>
</dbReference>
<dbReference type="SUPFAM" id="SSF47413">
    <property type="entry name" value="lambda repressor-like DNA-binding domains"/>
    <property type="match status" value="1"/>
</dbReference>
<dbReference type="InterPro" id="IPR010982">
    <property type="entry name" value="Lambda_DNA-bd_dom_sf"/>
</dbReference>
<evidence type="ECO:0000313" key="3">
    <source>
        <dbReference type="Proteomes" id="UP000002574"/>
    </source>
</evidence>
<sequence length="336" mass="37894">MNNKVKEYRLKRGLSQEELAKLCGMPRSTLSAIESGRAVPSVEYAIKLSKALGCTVEELFGEEEKLIFCGLVDGPFVSARVGEKLVIYPMDARMLTLLPPDGTLKDGKIEWFNKSTLPTYVFAGCDTSFGLLSYELISEGVRTVAVYASSRKALRFLKDGYVHMAGVHLGSFEENLREIKDFLGSGFAVIRLFSWEEGVLTRKDAKVKSFKDLKNRKLVWLVREEGSGSRKAFEEIKEEVKAGLFREVEGGHRELAFSIKNAFGDAGVATRLFACEYGLEFLSVRREDYCLCYREELEKDKAFTKVLSALVSRRYREFLKAMPGYSVEKSLEKVLL</sequence>
<dbReference type="OrthoDB" id="13992at2"/>
<reference evidence="2 3" key="1">
    <citation type="journal article" date="2010" name="J. Bacteriol.">
        <title>Complete genome sequence of the thermophilic, obligately chemolithoautotrophic hydrogen-oxidizing bacterium Hydrogenobacter thermophilus TK-6.</title>
        <authorList>
            <person name="Arai H."/>
            <person name="Kanbe H."/>
            <person name="Ishii M."/>
            <person name="Igarashi Y."/>
        </authorList>
    </citation>
    <scope>NUCLEOTIDE SEQUENCE [LARGE SCALE GENOMIC DNA]</scope>
    <source>
        <strain evidence="3">DSM 6534 / IAM 12695 / TK-6 [Tokyo]</strain>
    </source>
</reference>
<accession>D3DIX3</accession>
<dbReference type="EMBL" id="AP011112">
    <property type="protein sequence ID" value="BAI69775.1"/>
    <property type="molecule type" value="Genomic_DNA"/>
</dbReference>
<dbReference type="eggNOG" id="COG1476">
    <property type="taxonomic scope" value="Bacteria"/>
</dbReference>
<dbReference type="Pfam" id="PF12727">
    <property type="entry name" value="PBP_like"/>
    <property type="match status" value="1"/>
</dbReference>
<dbReference type="PANTHER" id="PTHR38431">
    <property type="entry name" value="BLL2305 PROTEIN"/>
    <property type="match status" value="1"/>
</dbReference>
<evidence type="ECO:0000259" key="1">
    <source>
        <dbReference type="PROSITE" id="PS50943"/>
    </source>
</evidence>
<feature type="domain" description="HTH cro/C1-type" evidence="1">
    <location>
        <begin position="5"/>
        <end position="59"/>
    </location>
</feature>
<dbReference type="PANTHER" id="PTHR38431:SF1">
    <property type="entry name" value="BLL2305 PROTEIN"/>
    <property type="match status" value="1"/>
</dbReference>
<dbReference type="KEGG" id="hte:Hydth_1314"/>